<proteinExistence type="predicted"/>
<evidence type="ECO:0000313" key="2">
    <source>
        <dbReference type="Proteomes" id="UP000094285"/>
    </source>
</evidence>
<accession>A0A1E4SFH9</accession>
<evidence type="ECO:0000313" key="1">
    <source>
        <dbReference type="EMBL" id="ODV78236.1"/>
    </source>
</evidence>
<dbReference type="Proteomes" id="UP000094285">
    <property type="component" value="Unassembled WGS sequence"/>
</dbReference>
<keyword evidence="2" id="KW-1185">Reference proteome</keyword>
<dbReference type="GeneID" id="30985070"/>
<name>A0A1E4SFH9_9ASCO</name>
<dbReference type="AlphaFoldDB" id="A0A1E4SFH9"/>
<reference evidence="2" key="1">
    <citation type="submission" date="2016-05" db="EMBL/GenBank/DDBJ databases">
        <title>Comparative genomics of biotechnologically important yeasts.</title>
        <authorList>
            <consortium name="DOE Joint Genome Institute"/>
            <person name="Riley R."/>
            <person name="Haridas S."/>
            <person name="Wolfe K.H."/>
            <person name="Lopes M.R."/>
            <person name="Hittinger C.T."/>
            <person name="Goker M."/>
            <person name="Salamov A."/>
            <person name="Wisecaver J."/>
            <person name="Long T.M."/>
            <person name="Aerts A.L."/>
            <person name="Barry K."/>
            <person name="Choi C."/>
            <person name="Clum A."/>
            <person name="Coughlan A.Y."/>
            <person name="Deshpande S."/>
            <person name="Douglass A.P."/>
            <person name="Hanson S.J."/>
            <person name="Klenk H.-P."/>
            <person name="Labutti K."/>
            <person name="Lapidus A."/>
            <person name="Lindquist E."/>
            <person name="Lipzen A."/>
            <person name="Meier-Kolthoff J.P."/>
            <person name="Ohm R.A."/>
            <person name="Otillar R.P."/>
            <person name="Pangilinan J."/>
            <person name="Peng Y."/>
            <person name="Rokas A."/>
            <person name="Rosa C.A."/>
            <person name="Scheuner C."/>
            <person name="Sibirny A.A."/>
            <person name="Slot J.C."/>
            <person name="Stielow J.B."/>
            <person name="Sun H."/>
            <person name="Kurtzman C.P."/>
            <person name="Blackwell M."/>
            <person name="Grigoriev I.V."/>
            <person name="Jeffries T.W."/>
        </authorList>
    </citation>
    <scope>NUCLEOTIDE SEQUENCE [LARGE SCALE GENOMIC DNA]</scope>
    <source>
        <strain evidence="2">NRRL Y-17324</strain>
    </source>
</reference>
<organism evidence="1 2">
    <name type="scientific">Suhomyces tanzawaensis NRRL Y-17324</name>
    <dbReference type="NCBI Taxonomy" id="984487"/>
    <lineage>
        <taxon>Eukaryota</taxon>
        <taxon>Fungi</taxon>
        <taxon>Dikarya</taxon>
        <taxon>Ascomycota</taxon>
        <taxon>Saccharomycotina</taxon>
        <taxon>Pichiomycetes</taxon>
        <taxon>Debaryomycetaceae</taxon>
        <taxon>Suhomyces</taxon>
    </lineage>
</organism>
<protein>
    <submittedName>
        <fullName evidence="1">Uncharacterized protein</fullName>
    </submittedName>
</protein>
<dbReference type="EMBL" id="KV453913">
    <property type="protein sequence ID" value="ODV78236.1"/>
    <property type="molecule type" value="Genomic_DNA"/>
</dbReference>
<dbReference type="RefSeq" id="XP_020063358.1">
    <property type="nucleotide sequence ID" value="XM_020210934.1"/>
</dbReference>
<sequence>MLLISKNTLQLSEYIQRVSQLLERDGYERVKVILTKDSADQLEIFGNEEPLSIRQICNLEKIDVFLLDEPSDIYRVVKQLYEVTFEIYNAESPTLLAFHNILSDLFGDTDKDNQSNIEWVQCKEAKGKVVNEILCLLYNLQSYSDTSVVWNESFRLPSGIERTFSIDIWNVNLSKPMHALNNNYGDIKLGDYISRWFKIGKI</sequence>
<gene>
    <name evidence="1" type="ORF">CANTADRAFT_6645</name>
</gene>